<keyword evidence="2 4" id="KW-0808">Transferase</keyword>
<organism evidence="4 6">
    <name type="scientific">Modestobacter muralis</name>
    <dbReference type="NCBI Taxonomy" id="1608614"/>
    <lineage>
        <taxon>Bacteria</taxon>
        <taxon>Bacillati</taxon>
        <taxon>Actinomycetota</taxon>
        <taxon>Actinomycetes</taxon>
        <taxon>Geodermatophilales</taxon>
        <taxon>Geodermatophilaceae</taxon>
        <taxon>Modestobacter</taxon>
    </lineage>
</organism>
<feature type="domain" description="Methyltransferase" evidence="3">
    <location>
        <begin position="48"/>
        <end position="138"/>
    </location>
</feature>
<dbReference type="Gene3D" id="3.40.50.150">
    <property type="entry name" value="Vaccinia Virus protein VP39"/>
    <property type="match status" value="1"/>
</dbReference>
<evidence type="ECO:0000313" key="7">
    <source>
        <dbReference type="Proteomes" id="UP000471152"/>
    </source>
</evidence>
<evidence type="ECO:0000313" key="4">
    <source>
        <dbReference type="EMBL" id="NEK92824.1"/>
    </source>
</evidence>
<dbReference type="RefSeq" id="WP_163609289.1">
    <property type="nucleotide sequence ID" value="NZ_JAAGWB010000004.1"/>
</dbReference>
<dbReference type="SUPFAM" id="SSF53335">
    <property type="entry name" value="S-adenosyl-L-methionine-dependent methyltransferases"/>
    <property type="match status" value="1"/>
</dbReference>
<dbReference type="EMBL" id="JAAGWH010000004">
    <property type="protein sequence ID" value="NEK92824.1"/>
    <property type="molecule type" value="Genomic_DNA"/>
</dbReference>
<evidence type="ECO:0000259" key="3">
    <source>
        <dbReference type="Pfam" id="PF13649"/>
    </source>
</evidence>
<dbReference type="Proteomes" id="UP000471152">
    <property type="component" value="Unassembled WGS sequence"/>
</dbReference>
<dbReference type="GO" id="GO:0008168">
    <property type="term" value="F:methyltransferase activity"/>
    <property type="evidence" value="ECO:0007669"/>
    <property type="project" value="UniProtKB-KW"/>
</dbReference>
<dbReference type="PANTHER" id="PTHR43861:SF1">
    <property type="entry name" value="TRANS-ACONITATE 2-METHYLTRANSFERASE"/>
    <property type="match status" value="1"/>
</dbReference>
<evidence type="ECO:0000313" key="5">
    <source>
        <dbReference type="EMBL" id="NEN49591.1"/>
    </source>
</evidence>
<reference evidence="4 6" key="1">
    <citation type="submission" date="2020-01" db="EMBL/GenBank/DDBJ databases">
        <title>the WGS Modestobacter muralis CPCC 204518.</title>
        <authorList>
            <person name="Jiang Z."/>
        </authorList>
    </citation>
    <scope>NUCLEOTIDE SEQUENCE [LARGE SCALE GENOMIC DNA]</scope>
    <source>
        <strain evidence="4 6">DSM 100205</strain>
    </source>
</reference>
<dbReference type="EMBL" id="JAAGWB010000004">
    <property type="protein sequence ID" value="NEN49591.1"/>
    <property type="molecule type" value="Genomic_DNA"/>
</dbReference>
<accession>A0A6P0ES94</accession>
<reference evidence="5 7" key="2">
    <citation type="submission" date="2020-02" db="EMBL/GenBank/DDBJ databases">
        <title>The WGS of Modestobacter muralis DSM 100205.</title>
        <authorList>
            <person name="Jiang Z."/>
        </authorList>
    </citation>
    <scope>NUCLEOTIDE SEQUENCE [LARGE SCALE GENOMIC DNA]</scope>
    <source>
        <strain evidence="5 7">DSM 100205</strain>
    </source>
</reference>
<evidence type="ECO:0000313" key="6">
    <source>
        <dbReference type="Proteomes" id="UP000468828"/>
    </source>
</evidence>
<evidence type="ECO:0000256" key="1">
    <source>
        <dbReference type="ARBA" id="ARBA00022603"/>
    </source>
</evidence>
<sequence length="204" mass="21455">MDLEVVRGAYSAVAARYAELFDRSGLDHEDGEDVALVERHLTGSSGPVLDLGCGPGQWTAHLHALGADVTGVDVVPEFVAHARAAHPGPGFVLGSMTGLDVPAHSVAGVLAWYSTIHLLPSELDGVLTGFRRLLAPGGTLVLGFFGSDDGVVPFDHAVTTAHRWPVDVMARRLAGAGFTELERVQRVSAARPDRRHAAIAARAS</sequence>
<name>A0A6P0ES94_9ACTN</name>
<keyword evidence="6" id="KW-1185">Reference proteome</keyword>
<dbReference type="Pfam" id="PF13649">
    <property type="entry name" value="Methyltransf_25"/>
    <property type="match status" value="1"/>
</dbReference>
<proteinExistence type="predicted"/>
<comment type="caution">
    <text evidence="4">The sequence shown here is derived from an EMBL/GenBank/DDBJ whole genome shotgun (WGS) entry which is preliminary data.</text>
</comment>
<keyword evidence="1 4" id="KW-0489">Methyltransferase</keyword>
<dbReference type="GO" id="GO:0032259">
    <property type="term" value="P:methylation"/>
    <property type="evidence" value="ECO:0007669"/>
    <property type="project" value="UniProtKB-KW"/>
</dbReference>
<dbReference type="CDD" id="cd02440">
    <property type="entry name" value="AdoMet_MTases"/>
    <property type="match status" value="1"/>
</dbReference>
<dbReference type="Proteomes" id="UP000468828">
    <property type="component" value="Unassembled WGS sequence"/>
</dbReference>
<dbReference type="PANTHER" id="PTHR43861">
    <property type="entry name" value="TRANS-ACONITATE 2-METHYLTRANSFERASE-RELATED"/>
    <property type="match status" value="1"/>
</dbReference>
<evidence type="ECO:0000256" key="2">
    <source>
        <dbReference type="ARBA" id="ARBA00022679"/>
    </source>
</evidence>
<dbReference type="AlphaFoldDB" id="A0A6P0ES94"/>
<dbReference type="InterPro" id="IPR029063">
    <property type="entry name" value="SAM-dependent_MTases_sf"/>
</dbReference>
<dbReference type="InterPro" id="IPR041698">
    <property type="entry name" value="Methyltransf_25"/>
</dbReference>
<gene>
    <name evidence="5" type="ORF">G3R41_01370</name>
    <name evidence="4" type="ORF">GCU67_01370</name>
</gene>
<protein>
    <submittedName>
        <fullName evidence="4">Class I SAM-dependent methyltransferase</fullName>
    </submittedName>
</protein>